<dbReference type="Proteomes" id="UP001596417">
    <property type="component" value="Unassembled WGS sequence"/>
</dbReference>
<accession>A0ABD5YSF8</accession>
<gene>
    <name evidence="4" type="ORF">ACFQL7_10020</name>
</gene>
<name>A0ABD5YSF8_9EURY</name>
<dbReference type="CDD" id="cd10970">
    <property type="entry name" value="CE4_DAC_u1_6s"/>
    <property type="match status" value="1"/>
</dbReference>
<dbReference type="PROSITE" id="PS51677">
    <property type="entry name" value="NODB"/>
    <property type="match status" value="1"/>
</dbReference>
<sequence>MDNVSEVRLQIGPIDDQFQVLVDDLRTFPKPTKGKVMFQFDDGHISAYEEAYPILKENGWPGSVGVIPDAVNAQDRVTDQMMKEMGNANWDMIAHASELLPNLKEQEQRRILQQAQQYLKIMGFKKGARHFVAPYNRVNEATLSLIDELFETGYLFGACPNNAQHPSNPSFISRVQGTDIRGTRRVLDIANEFNQLAVVSYHAIGSGDDALSVDAFEAIVDHVAQTDLDVITPSQLVDGKGW</sequence>
<feature type="domain" description="NodB homology" evidence="3">
    <location>
        <begin position="34"/>
        <end position="242"/>
    </location>
</feature>
<evidence type="ECO:0000256" key="2">
    <source>
        <dbReference type="ARBA" id="ARBA00022729"/>
    </source>
</evidence>
<dbReference type="PANTHER" id="PTHR34216:SF3">
    <property type="entry name" value="POLY-BETA-1,6-N-ACETYL-D-GLUCOSAMINE N-DEACETYLASE"/>
    <property type="match status" value="1"/>
</dbReference>
<evidence type="ECO:0000259" key="3">
    <source>
        <dbReference type="PROSITE" id="PS51677"/>
    </source>
</evidence>
<dbReference type="InterPro" id="IPR011330">
    <property type="entry name" value="Glyco_hydro/deAcase_b/a-brl"/>
</dbReference>
<organism evidence="4 5">
    <name type="scientific">Halocatena marina</name>
    <dbReference type="NCBI Taxonomy" id="2934937"/>
    <lineage>
        <taxon>Archaea</taxon>
        <taxon>Methanobacteriati</taxon>
        <taxon>Methanobacteriota</taxon>
        <taxon>Stenosarchaea group</taxon>
        <taxon>Halobacteria</taxon>
        <taxon>Halobacteriales</taxon>
        <taxon>Natronomonadaceae</taxon>
        <taxon>Halocatena</taxon>
    </lineage>
</organism>
<dbReference type="GO" id="GO:0005576">
    <property type="term" value="C:extracellular region"/>
    <property type="evidence" value="ECO:0007669"/>
    <property type="project" value="UniProtKB-SubCell"/>
</dbReference>
<dbReference type="InterPro" id="IPR051398">
    <property type="entry name" value="Polysacch_Deacetylase"/>
</dbReference>
<dbReference type="EMBL" id="JBHTAX010000001">
    <property type="protein sequence ID" value="MFC7190156.1"/>
    <property type="molecule type" value="Genomic_DNA"/>
</dbReference>
<dbReference type="Pfam" id="PF01522">
    <property type="entry name" value="Polysacc_deac_1"/>
    <property type="match status" value="1"/>
</dbReference>
<dbReference type="InterPro" id="IPR002509">
    <property type="entry name" value="NODB_dom"/>
</dbReference>
<evidence type="ECO:0000256" key="1">
    <source>
        <dbReference type="ARBA" id="ARBA00004613"/>
    </source>
</evidence>
<dbReference type="AlphaFoldDB" id="A0ABD5YSF8"/>
<evidence type="ECO:0000313" key="5">
    <source>
        <dbReference type="Proteomes" id="UP001596417"/>
    </source>
</evidence>
<proteinExistence type="predicted"/>
<dbReference type="Gene3D" id="3.20.20.370">
    <property type="entry name" value="Glycoside hydrolase/deacetylase"/>
    <property type="match status" value="1"/>
</dbReference>
<dbReference type="SUPFAM" id="SSF88713">
    <property type="entry name" value="Glycoside hydrolase/deacetylase"/>
    <property type="match status" value="1"/>
</dbReference>
<evidence type="ECO:0000313" key="4">
    <source>
        <dbReference type="EMBL" id="MFC7190156.1"/>
    </source>
</evidence>
<dbReference type="PANTHER" id="PTHR34216">
    <property type="match status" value="1"/>
</dbReference>
<reference evidence="4 5" key="1">
    <citation type="journal article" date="2019" name="Int. J. Syst. Evol. Microbiol.">
        <title>The Global Catalogue of Microorganisms (GCM) 10K type strain sequencing project: providing services to taxonomists for standard genome sequencing and annotation.</title>
        <authorList>
            <consortium name="The Broad Institute Genomics Platform"/>
            <consortium name="The Broad Institute Genome Sequencing Center for Infectious Disease"/>
            <person name="Wu L."/>
            <person name="Ma J."/>
        </authorList>
    </citation>
    <scope>NUCLEOTIDE SEQUENCE [LARGE SCALE GENOMIC DNA]</scope>
    <source>
        <strain evidence="4 5">RDMS1</strain>
    </source>
</reference>
<protein>
    <submittedName>
        <fullName evidence="4">Polysaccharide deacetylase family protein</fullName>
    </submittedName>
</protein>
<comment type="caution">
    <text evidence="4">The sequence shown here is derived from an EMBL/GenBank/DDBJ whole genome shotgun (WGS) entry which is preliminary data.</text>
</comment>
<comment type="subcellular location">
    <subcellularLocation>
        <location evidence="1">Secreted</location>
    </subcellularLocation>
</comment>
<keyword evidence="5" id="KW-1185">Reference proteome</keyword>
<keyword evidence="2" id="KW-0732">Signal</keyword>
<dbReference type="RefSeq" id="WP_390205469.1">
    <property type="nucleotide sequence ID" value="NZ_JBHSZC010000001.1"/>
</dbReference>